<evidence type="ECO:0000259" key="2">
    <source>
        <dbReference type="PROSITE" id="PS50830"/>
    </source>
</evidence>
<dbReference type="SMART" id="SM00318">
    <property type="entry name" value="SNc"/>
    <property type="match status" value="1"/>
</dbReference>
<dbReference type="InterPro" id="IPR016071">
    <property type="entry name" value="Staphylococal_nuclease_OB-fold"/>
</dbReference>
<feature type="chain" id="PRO_5015339252" description="TNase-like domain-containing protein" evidence="1">
    <location>
        <begin position="20"/>
        <end position="215"/>
    </location>
</feature>
<proteinExistence type="predicted"/>
<evidence type="ECO:0000256" key="1">
    <source>
        <dbReference type="SAM" id="SignalP"/>
    </source>
</evidence>
<reference evidence="4" key="1">
    <citation type="submission" date="2018-03" db="EMBL/GenBank/DDBJ databases">
        <authorList>
            <person name="Rodrigo-Torres L."/>
            <person name="Arahal R. D."/>
            <person name="Lucena T."/>
        </authorList>
    </citation>
    <scope>NUCLEOTIDE SEQUENCE [LARGE SCALE GENOMIC DNA]</scope>
    <source>
        <strain evidence="4">CECT 7615</strain>
    </source>
</reference>
<dbReference type="InterPro" id="IPR035437">
    <property type="entry name" value="SNase_OB-fold_sf"/>
</dbReference>
<sequence length="215" mass="23579">MLRICFAFVLAAFPVVASADLSGPVRVIDTDTWDVGGTRVRLHGIDAPEFDQTCTRSSGQGWDCGAWATQQVRGLYDGHTAQCARITQDRYGRTVARCKVQGRDVGQALVSQGLAFAFRKYSTDYVGAENRAKLAAAGLHAARVALPWDHRAAKRTADSPANCQIKGNISAKGERIFHRPGQPHYSRTRISTAKGERWFCTADEARRAGWRAAKN</sequence>
<feature type="signal peptide" evidence="1">
    <location>
        <begin position="1"/>
        <end position="19"/>
    </location>
</feature>
<evidence type="ECO:0000313" key="4">
    <source>
        <dbReference type="Proteomes" id="UP000244898"/>
    </source>
</evidence>
<dbReference type="Proteomes" id="UP000244898">
    <property type="component" value="Unassembled WGS sequence"/>
</dbReference>
<name>A0A2R8C887_9RHOB</name>
<dbReference type="RefSeq" id="WP_108787155.1">
    <property type="nucleotide sequence ID" value="NZ_ONZG01000004.1"/>
</dbReference>
<dbReference type="PANTHER" id="PTHR12302:SF26">
    <property type="entry name" value="BLR1266 PROTEIN"/>
    <property type="match status" value="1"/>
</dbReference>
<accession>A0A2R8C887</accession>
<dbReference type="Gene3D" id="2.40.50.90">
    <property type="match status" value="1"/>
</dbReference>
<dbReference type="EMBL" id="ONZG01000004">
    <property type="protein sequence ID" value="SPJ28608.1"/>
    <property type="molecule type" value="Genomic_DNA"/>
</dbReference>
<feature type="domain" description="TNase-like" evidence="2">
    <location>
        <begin position="26"/>
        <end position="142"/>
    </location>
</feature>
<protein>
    <recommendedName>
        <fullName evidence="2">TNase-like domain-containing protein</fullName>
    </recommendedName>
</protein>
<keyword evidence="1" id="KW-0732">Signal</keyword>
<dbReference type="PANTHER" id="PTHR12302">
    <property type="entry name" value="EBNA2 BINDING PROTEIN P100"/>
    <property type="match status" value="1"/>
</dbReference>
<dbReference type="OrthoDB" id="9805504at2"/>
<dbReference type="Pfam" id="PF00565">
    <property type="entry name" value="SNase"/>
    <property type="match status" value="1"/>
</dbReference>
<organism evidence="3 4">
    <name type="scientific">Falsiruegeria mediterranea M17</name>
    <dbReference type="NCBI Taxonomy" id="1200281"/>
    <lineage>
        <taxon>Bacteria</taxon>
        <taxon>Pseudomonadati</taxon>
        <taxon>Pseudomonadota</taxon>
        <taxon>Alphaproteobacteria</taxon>
        <taxon>Rhodobacterales</taxon>
        <taxon>Roseobacteraceae</taxon>
        <taxon>Falsiruegeria</taxon>
    </lineage>
</organism>
<dbReference type="AlphaFoldDB" id="A0A2R8C887"/>
<keyword evidence="4" id="KW-1185">Reference proteome</keyword>
<evidence type="ECO:0000313" key="3">
    <source>
        <dbReference type="EMBL" id="SPJ28608.1"/>
    </source>
</evidence>
<dbReference type="PROSITE" id="PS50830">
    <property type="entry name" value="TNASE_3"/>
    <property type="match status" value="1"/>
</dbReference>
<dbReference type="SUPFAM" id="SSF50199">
    <property type="entry name" value="Staphylococcal nuclease"/>
    <property type="match status" value="1"/>
</dbReference>
<gene>
    <name evidence="3" type="ORF">TRM7615_02110</name>
</gene>